<accession>A0AAN6WRH4</accession>
<keyword evidence="2 6" id="KW-0812">Transmembrane</keyword>
<keyword evidence="8" id="KW-1185">Reference proteome</keyword>
<feature type="region of interest" description="Disordered" evidence="5">
    <location>
        <begin position="275"/>
        <end position="294"/>
    </location>
</feature>
<dbReference type="GO" id="GO:0016020">
    <property type="term" value="C:membrane"/>
    <property type="evidence" value="ECO:0007669"/>
    <property type="project" value="UniProtKB-SubCell"/>
</dbReference>
<evidence type="ECO:0000256" key="3">
    <source>
        <dbReference type="ARBA" id="ARBA00022989"/>
    </source>
</evidence>
<evidence type="ECO:0000256" key="2">
    <source>
        <dbReference type="ARBA" id="ARBA00022692"/>
    </source>
</evidence>
<feature type="region of interest" description="Disordered" evidence="5">
    <location>
        <begin position="594"/>
        <end position="641"/>
    </location>
</feature>
<dbReference type="InterPro" id="IPR045863">
    <property type="entry name" value="CorA_TM1_TM2"/>
</dbReference>
<evidence type="ECO:0000256" key="6">
    <source>
        <dbReference type="SAM" id="Phobius"/>
    </source>
</evidence>
<evidence type="ECO:0000256" key="5">
    <source>
        <dbReference type="SAM" id="MobiDB-lite"/>
    </source>
</evidence>
<dbReference type="Gene3D" id="1.20.58.340">
    <property type="entry name" value="Magnesium transport protein CorA, transmembrane region"/>
    <property type="match status" value="1"/>
</dbReference>
<organism evidence="7 8">
    <name type="scientific">Podospora australis</name>
    <dbReference type="NCBI Taxonomy" id="1536484"/>
    <lineage>
        <taxon>Eukaryota</taxon>
        <taxon>Fungi</taxon>
        <taxon>Dikarya</taxon>
        <taxon>Ascomycota</taxon>
        <taxon>Pezizomycotina</taxon>
        <taxon>Sordariomycetes</taxon>
        <taxon>Sordariomycetidae</taxon>
        <taxon>Sordariales</taxon>
        <taxon>Podosporaceae</taxon>
        <taxon>Podospora</taxon>
    </lineage>
</organism>
<dbReference type="SUPFAM" id="SSF144083">
    <property type="entry name" value="Magnesium transport protein CorA, transmembrane region"/>
    <property type="match status" value="1"/>
</dbReference>
<feature type="compositionally biased region" description="Basic and acidic residues" evidence="5">
    <location>
        <begin position="606"/>
        <end position="641"/>
    </location>
</feature>
<protein>
    <submittedName>
        <fullName evidence="7">Uncharacterized protein</fullName>
    </submittedName>
</protein>
<gene>
    <name evidence="7" type="ORF">QBC35DRAFT_504581</name>
</gene>
<dbReference type="EMBL" id="MU864463">
    <property type="protein sequence ID" value="KAK4185072.1"/>
    <property type="molecule type" value="Genomic_DNA"/>
</dbReference>
<keyword evidence="4 6" id="KW-0472">Membrane</keyword>
<reference evidence="7" key="2">
    <citation type="submission" date="2023-05" db="EMBL/GenBank/DDBJ databases">
        <authorList>
            <consortium name="Lawrence Berkeley National Laboratory"/>
            <person name="Steindorff A."/>
            <person name="Hensen N."/>
            <person name="Bonometti L."/>
            <person name="Westerberg I."/>
            <person name="Brannstrom I.O."/>
            <person name="Guillou S."/>
            <person name="Cros-Aarteil S."/>
            <person name="Calhoun S."/>
            <person name="Haridas S."/>
            <person name="Kuo A."/>
            <person name="Mondo S."/>
            <person name="Pangilinan J."/>
            <person name="Riley R."/>
            <person name="Labutti K."/>
            <person name="Andreopoulos B."/>
            <person name="Lipzen A."/>
            <person name="Chen C."/>
            <person name="Yanf M."/>
            <person name="Daum C."/>
            <person name="Ng V."/>
            <person name="Clum A."/>
            <person name="Ohm R."/>
            <person name="Martin F."/>
            <person name="Silar P."/>
            <person name="Natvig D."/>
            <person name="Lalanne C."/>
            <person name="Gautier V."/>
            <person name="Ament-Velasquez S.L."/>
            <person name="Kruys A."/>
            <person name="Hutchinson M.I."/>
            <person name="Powell A.J."/>
            <person name="Barry K."/>
            <person name="Miller A.N."/>
            <person name="Grigoriev I.V."/>
            <person name="Debuchy R."/>
            <person name="Gladieux P."/>
            <person name="Thoren M.H."/>
            <person name="Johannesson H."/>
        </authorList>
    </citation>
    <scope>NUCLEOTIDE SEQUENCE</scope>
    <source>
        <strain evidence="7">PSN309</strain>
    </source>
</reference>
<evidence type="ECO:0000313" key="7">
    <source>
        <dbReference type="EMBL" id="KAK4185072.1"/>
    </source>
</evidence>
<sequence>MDWPYEDHDFDKNDLDEVFVYSPSPSKAICWYEGEEEPRESVIQTDRDLKYWLDDIETRQSSSGLAVILAARHKQGDNPANLQYVPFSREGFQMMAESLPLHGDTARHINRTDVPYFTDINLTHRGDAVYHICRTPGTTPGDLAVSSVFCPKTGFTRGVVFGCSEEVTRAFDGRIYNSERAWAHPMLLVGILVELERIRHFDLVKERVHELLLQVRAMNKAETISSTSELAQDNYSVNRWILVSQLMTILEAWKVQLNKMDSHITDLENALFSDAQGPAQDGSAGTSFGGSSSSTLSSTWKVAAKETGRRIQKRLREILSEYDGKIRECVMVLDGMALAAQLSWNQIGYQDTQANLKIASDTRRDSNQMRSIAFLTMIFLPATFLASLFSMTFFNWDASEGEHVVSPLLWIYFALAVGITLIVVGCWYLFTRRRKLPPDDEENGLGAEPQQAWTGESLRRVTTDTGLPSSPNYASKKPSARLTTVRSLAPRQVIDSEKRTPSVRGFYPQKILTSRTGSTLKKPAELHKTRANRRELAPTFYSTDSRATTLIPSPQAPCSPFMTRIGGALQPPNLKLINRNYLNRAIRGWGEITDKAPAGQGISSSERGRKTGESPGFKDEAMSDSIPDRPQWDSKRWKPEG</sequence>
<feature type="compositionally biased region" description="Low complexity" evidence="5">
    <location>
        <begin position="282"/>
        <end position="294"/>
    </location>
</feature>
<reference evidence="7" key="1">
    <citation type="journal article" date="2023" name="Mol. Phylogenet. Evol.">
        <title>Genome-scale phylogeny and comparative genomics of the fungal order Sordariales.</title>
        <authorList>
            <person name="Hensen N."/>
            <person name="Bonometti L."/>
            <person name="Westerberg I."/>
            <person name="Brannstrom I.O."/>
            <person name="Guillou S."/>
            <person name="Cros-Aarteil S."/>
            <person name="Calhoun S."/>
            <person name="Haridas S."/>
            <person name="Kuo A."/>
            <person name="Mondo S."/>
            <person name="Pangilinan J."/>
            <person name="Riley R."/>
            <person name="LaButti K."/>
            <person name="Andreopoulos B."/>
            <person name="Lipzen A."/>
            <person name="Chen C."/>
            <person name="Yan M."/>
            <person name="Daum C."/>
            <person name="Ng V."/>
            <person name="Clum A."/>
            <person name="Steindorff A."/>
            <person name="Ohm R.A."/>
            <person name="Martin F."/>
            <person name="Silar P."/>
            <person name="Natvig D.O."/>
            <person name="Lalanne C."/>
            <person name="Gautier V."/>
            <person name="Ament-Velasquez S.L."/>
            <person name="Kruys A."/>
            <person name="Hutchinson M.I."/>
            <person name="Powell A.J."/>
            <person name="Barry K."/>
            <person name="Miller A.N."/>
            <person name="Grigoriev I.V."/>
            <person name="Debuchy R."/>
            <person name="Gladieux P."/>
            <person name="Hiltunen Thoren M."/>
            <person name="Johannesson H."/>
        </authorList>
    </citation>
    <scope>NUCLEOTIDE SEQUENCE</scope>
    <source>
        <strain evidence="7">PSN309</strain>
    </source>
</reference>
<evidence type="ECO:0000256" key="4">
    <source>
        <dbReference type="ARBA" id="ARBA00023136"/>
    </source>
</evidence>
<feature type="transmembrane region" description="Helical" evidence="6">
    <location>
        <begin position="372"/>
        <end position="396"/>
    </location>
</feature>
<evidence type="ECO:0000256" key="1">
    <source>
        <dbReference type="ARBA" id="ARBA00004141"/>
    </source>
</evidence>
<evidence type="ECO:0000313" key="8">
    <source>
        <dbReference type="Proteomes" id="UP001302126"/>
    </source>
</evidence>
<keyword evidence="3 6" id="KW-1133">Transmembrane helix</keyword>
<comment type="caution">
    <text evidence="7">The sequence shown here is derived from an EMBL/GenBank/DDBJ whole genome shotgun (WGS) entry which is preliminary data.</text>
</comment>
<feature type="transmembrane region" description="Helical" evidence="6">
    <location>
        <begin position="408"/>
        <end position="430"/>
    </location>
</feature>
<name>A0AAN6WRH4_9PEZI</name>
<comment type="subcellular location">
    <subcellularLocation>
        <location evidence="1">Membrane</location>
        <topology evidence="1">Multi-pass membrane protein</topology>
    </subcellularLocation>
</comment>
<dbReference type="AlphaFoldDB" id="A0AAN6WRH4"/>
<dbReference type="Proteomes" id="UP001302126">
    <property type="component" value="Unassembled WGS sequence"/>
</dbReference>
<proteinExistence type="predicted"/>